<dbReference type="Proteomes" id="UP000626109">
    <property type="component" value="Unassembled WGS sequence"/>
</dbReference>
<feature type="region of interest" description="Disordered" evidence="1">
    <location>
        <begin position="377"/>
        <end position="498"/>
    </location>
</feature>
<keyword evidence="2" id="KW-0812">Transmembrane</keyword>
<dbReference type="PANTHER" id="PTHR37935:SF1">
    <property type="entry name" value="CHROMOSOME UNDETERMINED SCAFFOLD_14, WHOLE GENOME SHOTGUN SEQUENCE"/>
    <property type="match status" value="1"/>
</dbReference>
<name>A0A813L1P3_POLGL</name>
<keyword evidence="2" id="KW-0472">Membrane</keyword>
<feature type="compositionally biased region" description="Low complexity" evidence="1">
    <location>
        <begin position="435"/>
        <end position="457"/>
    </location>
</feature>
<reference evidence="3" key="1">
    <citation type="submission" date="2021-02" db="EMBL/GenBank/DDBJ databases">
        <authorList>
            <person name="Dougan E. K."/>
            <person name="Rhodes N."/>
            <person name="Thang M."/>
            <person name="Chan C."/>
        </authorList>
    </citation>
    <scope>NUCLEOTIDE SEQUENCE</scope>
</reference>
<dbReference type="AlphaFoldDB" id="A0A813L1P3"/>
<evidence type="ECO:0000313" key="4">
    <source>
        <dbReference type="Proteomes" id="UP000626109"/>
    </source>
</evidence>
<keyword evidence="2" id="KW-1133">Transmembrane helix</keyword>
<gene>
    <name evidence="3" type="ORF">PGLA2088_LOCUS39836</name>
</gene>
<proteinExistence type="predicted"/>
<feature type="transmembrane region" description="Helical" evidence="2">
    <location>
        <begin position="107"/>
        <end position="128"/>
    </location>
</feature>
<comment type="caution">
    <text evidence="3">The sequence shown here is derived from an EMBL/GenBank/DDBJ whole genome shotgun (WGS) entry which is preliminary data.</text>
</comment>
<evidence type="ECO:0000256" key="1">
    <source>
        <dbReference type="SAM" id="MobiDB-lite"/>
    </source>
</evidence>
<protein>
    <submittedName>
        <fullName evidence="3">Uncharacterized protein</fullName>
    </submittedName>
</protein>
<evidence type="ECO:0000256" key="2">
    <source>
        <dbReference type="SAM" id="Phobius"/>
    </source>
</evidence>
<dbReference type="EMBL" id="CAJNNW010033288">
    <property type="protein sequence ID" value="CAE8718018.1"/>
    <property type="molecule type" value="Genomic_DNA"/>
</dbReference>
<accession>A0A813L1P3</accession>
<evidence type="ECO:0000313" key="3">
    <source>
        <dbReference type="EMBL" id="CAE8718018.1"/>
    </source>
</evidence>
<organism evidence="3 4">
    <name type="scientific">Polarella glacialis</name>
    <name type="common">Dinoflagellate</name>
    <dbReference type="NCBI Taxonomy" id="89957"/>
    <lineage>
        <taxon>Eukaryota</taxon>
        <taxon>Sar</taxon>
        <taxon>Alveolata</taxon>
        <taxon>Dinophyceae</taxon>
        <taxon>Suessiales</taxon>
        <taxon>Suessiaceae</taxon>
        <taxon>Polarella</taxon>
    </lineage>
</organism>
<sequence length="498" mass="53434">MQAKLLQNSDITVSQFAHCMCMHLHTPRVQMCLWASRRILYRLPVSGKAFCRHGRCSFASGAEPTCQNGDSKQAFLPPLPQNIYEGSARQLHSHLESVSKLARNVQLSYTVLVAGGVLLAFGAGYIVLNWNVLRSQVSQESAEVLSETIKDARIQTNAQEFSKALLNQLLHDDEIAKTVGAWTLRLLSDVQGDIGTLFVGILQQDQVVAEVNQLADKLVAYLCASQTIQERVGGLLVDAICLQSSRNASAEWAVELVLREDVTCGFRDLVVAALQMDAVVEEMQNLGTQVVNSVLQDPGTIIEAKKALGETLRDQDLRATAKESLWNIVSPFSGSGRTPADPRQRALRSAEDLASLDSLTPEERQMLLSLQARLKASATSKKGGGVDAAAASPPEGDTKKEPPSVVAAATEAPPKVAESPLQEARQEPIPPPQPLSEVPSPSPVLDGATDTAAARGATEPRSGGSSQEPGPVKDPLTPEELPVTKQVQLNSDKDGGDH</sequence>
<dbReference type="PANTHER" id="PTHR37935">
    <property type="entry name" value="CHROMOSOME UNDETERMINED SCAFFOLD_14, WHOLE GENOME SHOTGUN SEQUENCE"/>
    <property type="match status" value="1"/>
</dbReference>